<dbReference type="OMA" id="NGIFITC"/>
<proteinExistence type="predicted"/>
<dbReference type="PANTHER" id="PTHR39377:SF1">
    <property type="entry name" value="FIP (FUNGUS-INDUCED PROTEIN) RELATED"/>
    <property type="match status" value="1"/>
</dbReference>
<dbReference type="InParanoid" id="G0NBZ2"/>
<dbReference type="HOGENOM" id="CLU_1940072_0_0_1"/>
<dbReference type="eggNOG" id="ENOG502TIXT">
    <property type="taxonomic scope" value="Eukaryota"/>
</dbReference>
<evidence type="ECO:0000256" key="1">
    <source>
        <dbReference type="SAM" id="SignalP"/>
    </source>
</evidence>
<gene>
    <name evidence="2" type="ORF">CAEBREN_17919</name>
</gene>
<keyword evidence="1" id="KW-0732">Signal</keyword>
<organism evidence="3">
    <name type="scientific">Caenorhabditis brenneri</name>
    <name type="common">Nematode worm</name>
    <dbReference type="NCBI Taxonomy" id="135651"/>
    <lineage>
        <taxon>Eukaryota</taxon>
        <taxon>Metazoa</taxon>
        <taxon>Ecdysozoa</taxon>
        <taxon>Nematoda</taxon>
        <taxon>Chromadorea</taxon>
        <taxon>Rhabditida</taxon>
        <taxon>Rhabditina</taxon>
        <taxon>Rhabditomorpha</taxon>
        <taxon>Rhabditoidea</taxon>
        <taxon>Rhabditidae</taxon>
        <taxon>Peloderinae</taxon>
        <taxon>Caenorhabditis</taxon>
    </lineage>
</organism>
<protein>
    <submittedName>
        <fullName evidence="2">Uncharacterized protein</fullName>
    </submittedName>
</protein>
<name>G0NBZ2_CAEBE</name>
<dbReference type="OrthoDB" id="5771130at2759"/>
<dbReference type="PANTHER" id="PTHR39377">
    <property type="entry name" value="PROTEIN CBG18423-RELATED"/>
    <property type="match status" value="1"/>
</dbReference>
<keyword evidence="3" id="KW-1185">Reference proteome</keyword>
<dbReference type="AlphaFoldDB" id="G0NBZ2"/>
<dbReference type="Proteomes" id="UP000008068">
    <property type="component" value="Unassembled WGS sequence"/>
</dbReference>
<feature type="chain" id="PRO_5003405546" evidence="1">
    <location>
        <begin position="18"/>
        <end position="147"/>
    </location>
</feature>
<evidence type="ECO:0000313" key="2">
    <source>
        <dbReference type="EMBL" id="EGT57237.1"/>
    </source>
</evidence>
<evidence type="ECO:0000313" key="3">
    <source>
        <dbReference type="Proteomes" id="UP000008068"/>
    </source>
</evidence>
<accession>G0NBZ2</accession>
<dbReference type="EMBL" id="GL379860">
    <property type="protein sequence ID" value="EGT57237.1"/>
    <property type="molecule type" value="Genomic_DNA"/>
</dbReference>
<reference evidence="3" key="1">
    <citation type="submission" date="2011-07" db="EMBL/GenBank/DDBJ databases">
        <authorList>
            <consortium name="Caenorhabditis brenneri Sequencing and Analysis Consortium"/>
            <person name="Wilson R.K."/>
        </authorList>
    </citation>
    <scope>NUCLEOTIDE SEQUENCE [LARGE SCALE GENOMIC DNA]</scope>
    <source>
        <strain evidence="3">PB2801</strain>
    </source>
</reference>
<sequence>MHFSLVLVAMMIALVECGGYYRNNYYYNNRGGNYNNYYNNYNRGGYATTNYNRGYYNGYYNNNNRYYNGYNNYNQGYGNNYYYPSSYAQPPPRPTASLAQFLGLRAPTQSSYSSGGINYDSYGNSFLGSKDNGIYLFCNGIGCPGRG</sequence>
<feature type="signal peptide" evidence="1">
    <location>
        <begin position="1"/>
        <end position="17"/>
    </location>
</feature>